<protein>
    <submittedName>
        <fullName evidence="1">Putative acetyltransferase</fullName>
    </submittedName>
</protein>
<reference evidence="1" key="1">
    <citation type="submission" date="2020-03" db="EMBL/GenBank/DDBJ databases">
        <title>The deep terrestrial virosphere.</title>
        <authorList>
            <person name="Holmfeldt K."/>
            <person name="Nilsson E."/>
            <person name="Simone D."/>
            <person name="Lopez-Fernandez M."/>
            <person name="Wu X."/>
            <person name="de Brujin I."/>
            <person name="Lundin D."/>
            <person name="Andersson A."/>
            <person name="Bertilsson S."/>
            <person name="Dopson M."/>
        </authorList>
    </citation>
    <scope>NUCLEOTIDE SEQUENCE</scope>
    <source>
        <strain evidence="2">MM415A00143</strain>
        <strain evidence="1">MM415B00874</strain>
    </source>
</reference>
<dbReference type="InterPro" id="IPR011004">
    <property type="entry name" value="Trimer_LpxA-like_sf"/>
</dbReference>
<keyword evidence="1" id="KW-0808">Transferase</keyword>
<accession>A0A6M3IW91</accession>
<dbReference type="Gene3D" id="2.160.10.10">
    <property type="entry name" value="Hexapeptide repeat proteins"/>
    <property type="match status" value="1"/>
</dbReference>
<sequence length="139" mass="15391">MKQHNYNQPLPENKYNPLAWIHPDAKIGDNCWVGAFCMVTKNIEIGDNVSLSCGVLIYDHDTSFYRAEEGNIEAQHYKVKIGSYTQIGSNSVIVPKDRDIIIGDHVVIGALSLIKTSIPSYTIVGGIPARVIGDVKKYD</sequence>
<dbReference type="EMBL" id="MT141455">
    <property type="protein sequence ID" value="QJA61873.1"/>
    <property type="molecule type" value="Genomic_DNA"/>
</dbReference>
<organism evidence="1">
    <name type="scientific">viral metagenome</name>
    <dbReference type="NCBI Taxonomy" id="1070528"/>
    <lineage>
        <taxon>unclassified sequences</taxon>
        <taxon>metagenomes</taxon>
        <taxon>organismal metagenomes</taxon>
    </lineage>
</organism>
<dbReference type="CDD" id="cd04647">
    <property type="entry name" value="LbH_MAT_like"/>
    <property type="match status" value="1"/>
</dbReference>
<dbReference type="PANTHER" id="PTHR43300:SF11">
    <property type="entry name" value="ACETYLTRANSFERASE RV3034C-RELATED"/>
    <property type="match status" value="1"/>
</dbReference>
<gene>
    <name evidence="2" type="ORF">MM415A00143_0030</name>
    <name evidence="1" type="ORF">MM415B00874_0029</name>
</gene>
<dbReference type="PANTHER" id="PTHR43300">
    <property type="entry name" value="ACETYLTRANSFERASE"/>
    <property type="match status" value="1"/>
</dbReference>
<evidence type="ECO:0000313" key="2">
    <source>
        <dbReference type="EMBL" id="QJI05355.1"/>
    </source>
</evidence>
<dbReference type="Pfam" id="PF14602">
    <property type="entry name" value="Hexapep_2"/>
    <property type="match status" value="1"/>
</dbReference>
<name>A0A6M3IW91_9ZZZZ</name>
<dbReference type="InterPro" id="IPR001451">
    <property type="entry name" value="Hexapep"/>
</dbReference>
<dbReference type="InterPro" id="IPR050179">
    <property type="entry name" value="Trans_hexapeptide_repeat"/>
</dbReference>
<proteinExistence type="predicted"/>
<dbReference type="AlphaFoldDB" id="A0A6M3IW91"/>
<dbReference type="Pfam" id="PF00132">
    <property type="entry name" value="Hexapep"/>
    <property type="match status" value="1"/>
</dbReference>
<dbReference type="SUPFAM" id="SSF51161">
    <property type="entry name" value="Trimeric LpxA-like enzymes"/>
    <property type="match status" value="1"/>
</dbReference>
<evidence type="ECO:0000313" key="1">
    <source>
        <dbReference type="EMBL" id="QJA61873.1"/>
    </source>
</evidence>
<dbReference type="GO" id="GO:0016740">
    <property type="term" value="F:transferase activity"/>
    <property type="evidence" value="ECO:0007669"/>
    <property type="project" value="UniProtKB-KW"/>
</dbReference>
<dbReference type="EMBL" id="MT145198">
    <property type="protein sequence ID" value="QJI05355.1"/>
    <property type="molecule type" value="Genomic_DNA"/>
</dbReference>